<comment type="subcellular location">
    <subcellularLocation>
        <location evidence="1">Cell membrane</location>
        <topology evidence="1">Peripheral membrane protein</topology>
    </subcellularLocation>
</comment>
<protein>
    <submittedName>
        <fullName evidence="11">Peptide/nickel transport system ATP-binding protein</fullName>
    </submittedName>
</protein>
<evidence type="ECO:0000259" key="10">
    <source>
        <dbReference type="PROSITE" id="PS50893"/>
    </source>
</evidence>
<dbReference type="SMART" id="SM00382">
    <property type="entry name" value="AAA"/>
    <property type="match status" value="1"/>
</dbReference>
<dbReference type="Proteomes" id="UP000664701">
    <property type="component" value="Chromosome"/>
</dbReference>
<keyword evidence="7 11" id="KW-0067">ATP-binding</keyword>
<dbReference type="Gene3D" id="3.40.50.300">
    <property type="entry name" value="P-loop containing nucleotide triphosphate hydrolases"/>
    <property type="match status" value="1"/>
</dbReference>
<evidence type="ECO:0000313" key="12">
    <source>
        <dbReference type="Proteomes" id="UP000664701"/>
    </source>
</evidence>
<dbReference type="EMBL" id="CP147251">
    <property type="protein sequence ID" value="WYJ77898.1"/>
    <property type="molecule type" value="Genomic_DNA"/>
</dbReference>
<evidence type="ECO:0000313" key="11">
    <source>
        <dbReference type="EMBL" id="WYJ77898.1"/>
    </source>
</evidence>
<keyword evidence="5" id="KW-0997">Cell inner membrane</keyword>
<evidence type="ECO:0000256" key="3">
    <source>
        <dbReference type="ARBA" id="ARBA00022448"/>
    </source>
</evidence>
<dbReference type="SUPFAM" id="SSF52540">
    <property type="entry name" value="P-loop containing nucleoside triphosphate hydrolases"/>
    <property type="match status" value="1"/>
</dbReference>
<keyword evidence="3" id="KW-0813">Transport</keyword>
<dbReference type="InterPro" id="IPR050388">
    <property type="entry name" value="ABC_Ni/Peptide_Import"/>
</dbReference>
<evidence type="ECO:0000256" key="8">
    <source>
        <dbReference type="ARBA" id="ARBA00022967"/>
    </source>
</evidence>
<dbReference type="PANTHER" id="PTHR43297">
    <property type="entry name" value="OLIGOPEPTIDE TRANSPORT ATP-BINDING PROTEIN APPD"/>
    <property type="match status" value="1"/>
</dbReference>
<reference evidence="11 12" key="2">
    <citation type="submission" date="2024-03" db="EMBL/GenBank/DDBJ databases">
        <title>The Genome Sequence of Enterococcus sp. DIV2402.</title>
        <authorList>
            <consortium name="The Broad Institute Genomics Platform"/>
            <consortium name="The Broad Institute Microbial Omics Core"/>
            <consortium name="The Broad Institute Genomic Center for Infectious Diseases"/>
            <person name="Earl A."/>
            <person name="Manson A."/>
            <person name="Gilmore M."/>
            <person name="Schwartman J."/>
            <person name="Shea T."/>
            <person name="Abouelleil A."/>
            <person name="Cao P."/>
            <person name="Chapman S."/>
            <person name="Cusick C."/>
            <person name="Young S."/>
            <person name="Neafsey D."/>
            <person name="Nusbaum C."/>
            <person name="Birren B."/>
        </authorList>
    </citation>
    <scope>NUCLEOTIDE SEQUENCE [LARGE SCALE GENOMIC DNA]</scope>
    <source>
        <strain evidence="11 12">DIV2402</strain>
    </source>
</reference>
<dbReference type="InterPro" id="IPR003439">
    <property type="entry name" value="ABC_transporter-like_ATP-bd"/>
</dbReference>
<dbReference type="InterPro" id="IPR003593">
    <property type="entry name" value="AAA+_ATPase"/>
</dbReference>
<dbReference type="GO" id="GO:0005524">
    <property type="term" value="F:ATP binding"/>
    <property type="evidence" value="ECO:0007669"/>
    <property type="project" value="UniProtKB-KW"/>
</dbReference>
<feature type="domain" description="ABC transporter" evidence="10">
    <location>
        <begin position="2"/>
        <end position="231"/>
    </location>
</feature>
<dbReference type="PROSITE" id="PS50893">
    <property type="entry name" value="ABC_TRANSPORTER_2"/>
    <property type="match status" value="1"/>
</dbReference>
<evidence type="ECO:0000256" key="2">
    <source>
        <dbReference type="ARBA" id="ARBA00005417"/>
    </source>
</evidence>
<keyword evidence="6" id="KW-0547">Nucleotide-binding</keyword>
<reference evidence="11 12" key="1">
    <citation type="submission" date="2021-03" db="EMBL/GenBank/DDBJ databases">
        <authorList>
            <person name="Gilmore M.S."/>
            <person name="Schwartzman J."/>
            <person name="Van Tyne D."/>
            <person name="Martin M."/>
            <person name="Earl A.M."/>
            <person name="Manson A.L."/>
            <person name="Straub T."/>
            <person name="Salamzade R."/>
            <person name="Saavedra J."/>
            <person name="Lebreton F."/>
            <person name="Prichula J."/>
            <person name="Schaufler K."/>
            <person name="Gaca A."/>
            <person name="Sgardioli B."/>
            <person name="Wagenaar J."/>
            <person name="Strong T."/>
        </authorList>
    </citation>
    <scope>NUCLEOTIDE SEQUENCE [LARGE SCALE GENOMIC DNA]</scope>
    <source>
        <strain evidence="11 12">DIV2402</strain>
    </source>
</reference>
<keyword evidence="12" id="KW-1185">Reference proteome</keyword>
<comment type="similarity">
    <text evidence="2">Belongs to the ABC transporter superfamily.</text>
</comment>
<evidence type="ECO:0000256" key="6">
    <source>
        <dbReference type="ARBA" id="ARBA00022741"/>
    </source>
</evidence>
<keyword evidence="8" id="KW-1278">Translocase</keyword>
<organism evidence="11 12">
    <name type="scientific">Candidatus Enterococcus lowellii</name>
    <dbReference type="NCBI Taxonomy" id="2230877"/>
    <lineage>
        <taxon>Bacteria</taxon>
        <taxon>Bacillati</taxon>
        <taxon>Bacillota</taxon>
        <taxon>Bacilli</taxon>
        <taxon>Lactobacillales</taxon>
        <taxon>Enterococcaceae</taxon>
        <taxon>Enterococcus</taxon>
    </lineage>
</organism>
<evidence type="ECO:0000256" key="7">
    <source>
        <dbReference type="ARBA" id="ARBA00022840"/>
    </source>
</evidence>
<dbReference type="PANTHER" id="PTHR43297:SF14">
    <property type="entry name" value="ATPASE AAA-TYPE CORE DOMAIN-CONTAINING PROTEIN"/>
    <property type="match status" value="1"/>
</dbReference>
<accession>A0ABZ2SQR2</accession>
<keyword evidence="9" id="KW-0472">Membrane</keyword>
<name>A0ABZ2SQR2_9ENTE</name>
<gene>
    <name evidence="11" type="ORF">DOK78_002538</name>
</gene>
<evidence type="ECO:0000256" key="9">
    <source>
        <dbReference type="ARBA" id="ARBA00023136"/>
    </source>
</evidence>
<proteinExistence type="inferred from homology"/>
<evidence type="ECO:0000256" key="1">
    <source>
        <dbReference type="ARBA" id="ARBA00004202"/>
    </source>
</evidence>
<dbReference type="Pfam" id="PF00005">
    <property type="entry name" value="ABC_tran"/>
    <property type="match status" value="1"/>
</dbReference>
<sequence length="237" mass="26573">MIQLTNYSVFLSGEELLQSINLTVEAGAFFCLIGESGGGKTLLSKVILDLLPSKFQTRGTKCCVTEKMELILQNPLDSMQSNVLIRTQFHHLLKSKGIKEKGIREKMMKRAMHQVGFIDNLTILDNYPYELSGGMCQKTALALALVSNPEIIIADEATSALDVQSQRTILTLLQKMNRQANKTIFFITHDLELVRQFGTHVGIIKEGCLLETGKVNDILTHPKNQYTKELIEIFDDN</sequence>
<keyword evidence="4" id="KW-1003">Cell membrane</keyword>
<dbReference type="RefSeq" id="WP_207871964.1">
    <property type="nucleotide sequence ID" value="NZ_CP147251.1"/>
</dbReference>
<evidence type="ECO:0000256" key="4">
    <source>
        <dbReference type="ARBA" id="ARBA00022475"/>
    </source>
</evidence>
<dbReference type="InterPro" id="IPR027417">
    <property type="entry name" value="P-loop_NTPase"/>
</dbReference>
<evidence type="ECO:0000256" key="5">
    <source>
        <dbReference type="ARBA" id="ARBA00022519"/>
    </source>
</evidence>